<sequence length="69" mass="7133">MVEAPLTRTQPVRPNLRNSLWNSEEGDGGAAFAPTASGGGGGTTAVEAPPVLCLQGRNRVTWRDEAALG</sequence>
<dbReference type="EMBL" id="GBRH01183280">
    <property type="protein sequence ID" value="JAE14616.1"/>
    <property type="molecule type" value="Transcribed_RNA"/>
</dbReference>
<accession>A0A0A9FWF6</accession>
<dbReference type="AlphaFoldDB" id="A0A0A9FWF6"/>
<reference evidence="2" key="1">
    <citation type="submission" date="2014-09" db="EMBL/GenBank/DDBJ databases">
        <authorList>
            <person name="Magalhaes I.L.F."/>
            <person name="Oliveira U."/>
            <person name="Santos F.R."/>
            <person name="Vidigal T.H.D.A."/>
            <person name="Brescovit A.D."/>
            <person name="Santos A.J."/>
        </authorList>
    </citation>
    <scope>NUCLEOTIDE SEQUENCE</scope>
    <source>
        <tissue evidence="2">Shoot tissue taken approximately 20 cm above the soil surface</tissue>
    </source>
</reference>
<protein>
    <submittedName>
        <fullName evidence="2">Uncharacterized protein</fullName>
    </submittedName>
</protein>
<proteinExistence type="predicted"/>
<evidence type="ECO:0000256" key="1">
    <source>
        <dbReference type="SAM" id="MobiDB-lite"/>
    </source>
</evidence>
<evidence type="ECO:0000313" key="2">
    <source>
        <dbReference type="EMBL" id="JAE14616.1"/>
    </source>
</evidence>
<reference evidence="2" key="2">
    <citation type="journal article" date="2015" name="Data Brief">
        <title>Shoot transcriptome of the giant reed, Arundo donax.</title>
        <authorList>
            <person name="Barrero R.A."/>
            <person name="Guerrero F.D."/>
            <person name="Moolhuijzen P."/>
            <person name="Goolsby J.A."/>
            <person name="Tidwell J."/>
            <person name="Bellgard S.E."/>
            <person name="Bellgard M.I."/>
        </authorList>
    </citation>
    <scope>NUCLEOTIDE SEQUENCE</scope>
    <source>
        <tissue evidence="2">Shoot tissue taken approximately 20 cm above the soil surface</tissue>
    </source>
</reference>
<name>A0A0A9FWF6_ARUDO</name>
<feature type="region of interest" description="Disordered" evidence="1">
    <location>
        <begin position="1"/>
        <end position="44"/>
    </location>
</feature>
<organism evidence="2">
    <name type="scientific">Arundo donax</name>
    <name type="common">Giant reed</name>
    <name type="synonym">Donax arundinaceus</name>
    <dbReference type="NCBI Taxonomy" id="35708"/>
    <lineage>
        <taxon>Eukaryota</taxon>
        <taxon>Viridiplantae</taxon>
        <taxon>Streptophyta</taxon>
        <taxon>Embryophyta</taxon>
        <taxon>Tracheophyta</taxon>
        <taxon>Spermatophyta</taxon>
        <taxon>Magnoliopsida</taxon>
        <taxon>Liliopsida</taxon>
        <taxon>Poales</taxon>
        <taxon>Poaceae</taxon>
        <taxon>PACMAD clade</taxon>
        <taxon>Arundinoideae</taxon>
        <taxon>Arundineae</taxon>
        <taxon>Arundo</taxon>
    </lineage>
</organism>
<feature type="compositionally biased region" description="Polar residues" evidence="1">
    <location>
        <begin position="7"/>
        <end position="22"/>
    </location>
</feature>